<keyword evidence="3" id="KW-0121">Carboxypeptidase</keyword>
<dbReference type="Proteomes" id="UP000396862">
    <property type="component" value="Unassembled WGS sequence"/>
</dbReference>
<dbReference type="SUPFAM" id="SSF49464">
    <property type="entry name" value="Carboxypeptidase regulatory domain-like"/>
    <property type="match status" value="1"/>
</dbReference>
<reference evidence="2 5" key="2">
    <citation type="submission" date="2019-10" db="EMBL/GenBank/DDBJ databases">
        <title>Prolixibacter strains distinguished by the presence of nitrate reductase genes were adept at nitrate-dependent anaerobic corrosion of metallic iron and carbon steel.</title>
        <authorList>
            <person name="Iino T."/>
            <person name="Shono N."/>
            <person name="Ito K."/>
            <person name="Nakamura R."/>
            <person name="Sueoka K."/>
            <person name="Harayama S."/>
            <person name="Ohkuma M."/>
        </authorList>
    </citation>
    <scope>NUCLEOTIDE SEQUENCE [LARGE SCALE GENOMIC DNA]</scope>
    <source>
        <strain evidence="2 5">MIC1-1</strain>
    </source>
</reference>
<keyword evidence="3" id="KW-0378">Hydrolase</keyword>
<dbReference type="RefSeq" id="WP_106541001.1">
    <property type="nucleotide sequence ID" value="NZ_BLAU01000001.1"/>
</dbReference>
<comment type="caution">
    <text evidence="3">The sequence shown here is derived from an EMBL/GenBank/DDBJ whole genome shotgun (WGS) entry which is preliminary data.</text>
</comment>
<reference evidence="3 4" key="1">
    <citation type="submission" date="2018-03" db="EMBL/GenBank/DDBJ databases">
        <title>Genomic Encyclopedia of Archaeal and Bacterial Type Strains, Phase II (KMG-II): from individual species to whole genera.</title>
        <authorList>
            <person name="Goeker M."/>
        </authorList>
    </citation>
    <scope>NUCLEOTIDE SEQUENCE [LARGE SCALE GENOMIC DNA]</scope>
    <source>
        <strain evidence="3 4">DSM 27267</strain>
    </source>
</reference>
<dbReference type="EMBL" id="PYGC01000002">
    <property type="protein sequence ID" value="PSK84402.1"/>
    <property type="molecule type" value="Genomic_DNA"/>
</dbReference>
<dbReference type="Gene3D" id="2.60.40.1120">
    <property type="entry name" value="Carboxypeptidase-like, regulatory domain"/>
    <property type="match status" value="1"/>
</dbReference>
<keyword evidence="1" id="KW-0732">Signal</keyword>
<dbReference type="InterPro" id="IPR008969">
    <property type="entry name" value="CarboxyPept-like_regulatory"/>
</dbReference>
<evidence type="ECO:0000256" key="1">
    <source>
        <dbReference type="SAM" id="SignalP"/>
    </source>
</evidence>
<dbReference type="AlphaFoldDB" id="A0A2P8CHK8"/>
<dbReference type="EMBL" id="BLAU01000001">
    <property type="protein sequence ID" value="GET20576.1"/>
    <property type="molecule type" value="Genomic_DNA"/>
</dbReference>
<gene>
    <name evidence="3" type="ORF">CLV93_102188</name>
    <name evidence="2" type="ORF">JCM18694_08220</name>
</gene>
<name>A0A2P8CHK8_9BACT</name>
<dbReference type="GO" id="GO:0004180">
    <property type="term" value="F:carboxypeptidase activity"/>
    <property type="evidence" value="ECO:0007669"/>
    <property type="project" value="UniProtKB-KW"/>
</dbReference>
<sequence>MKKFVLSVLLIGSTVFAMAANNESKSENTSTGKAVVTELSGEIVDTNTNETLVGVKVSIDGTDKVAYTDFDGKYHFDNLKPGTYNLTASYISYENKTVENIVLTPTANEVDLSLKNSN</sequence>
<accession>A0A2P8CHK8</accession>
<dbReference type="Pfam" id="PF13715">
    <property type="entry name" value="CarbopepD_reg_2"/>
    <property type="match status" value="1"/>
</dbReference>
<feature type="signal peptide" evidence="1">
    <location>
        <begin position="1"/>
        <end position="19"/>
    </location>
</feature>
<proteinExistence type="predicted"/>
<protein>
    <submittedName>
        <fullName evidence="3">Carboxypeptidase-like protein</fullName>
    </submittedName>
</protein>
<evidence type="ECO:0000313" key="5">
    <source>
        <dbReference type="Proteomes" id="UP000396862"/>
    </source>
</evidence>
<evidence type="ECO:0000313" key="3">
    <source>
        <dbReference type="EMBL" id="PSK84402.1"/>
    </source>
</evidence>
<keyword evidence="5" id="KW-1185">Reference proteome</keyword>
<feature type="chain" id="PRO_5015113668" evidence="1">
    <location>
        <begin position="20"/>
        <end position="118"/>
    </location>
</feature>
<dbReference type="OrthoDB" id="603275at2"/>
<organism evidence="3 4">
    <name type="scientific">Prolixibacter denitrificans</name>
    <dbReference type="NCBI Taxonomy" id="1541063"/>
    <lineage>
        <taxon>Bacteria</taxon>
        <taxon>Pseudomonadati</taxon>
        <taxon>Bacteroidota</taxon>
        <taxon>Bacteroidia</taxon>
        <taxon>Marinilabiliales</taxon>
        <taxon>Prolixibacteraceae</taxon>
        <taxon>Prolixibacter</taxon>
    </lineage>
</organism>
<dbReference type="Proteomes" id="UP000240621">
    <property type="component" value="Unassembled WGS sequence"/>
</dbReference>
<keyword evidence="3" id="KW-0645">Protease</keyword>
<evidence type="ECO:0000313" key="4">
    <source>
        <dbReference type="Proteomes" id="UP000240621"/>
    </source>
</evidence>
<evidence type="ECO:0000313" key="2">
    <source>
        <dbReference type="EMBL" id="GET20576.1"/>
    </source>
</evidence>